<reference evidence="3 4" key="1">
    <citation type="submission" date="2016-03" db="EMBL/GenBank/DDBJ databases">
        <title>Draft Genome Assembly of Pseudomonas putida strain CBF10-2.</title>
        <authorList>
            <person name="Iyer R.S."/>
            <person name="Damania A."/>
        </authorList>
    </citation>
    <scope>NUCLEOTIDE SEQUENCE [LARGE SCALE GENOMIC DNA]</scope>
    <source>
        <strain evidence="3 4">CBF10-2</strain>
    </source>
</reference>
<dbReference type="AlphaFoldDB" id="A0A177SC19"/>
<gene>
    <name evidence="3" type="ORF">AYO28_00165</name>
</gene>
<name>A0A177SC19_PSEPU</name>
<dbReference type="Gene3D" id="2.40.128.710">
    <property type="entry name" value="Surface-adhesin protein E"/>
    <property type="match status" value="1"/>
</dbReference>
<sequence>MKPFLCLTAALLLAGCAHDGAKPEATPAAPPAKPAGMFEIMSTPEVATFFAANSVALYQGKPQLRQFNLVHNYGKPEQIGAGKTYVRSSSALRVINCERDETAQFGRVYFTDYFASGEEIARRDETPQWEPLQRQSILGELRNLVCAIDAKRLRAAGH</sequence>
<dbReference type="InterPro" id="IPR043088">
    <property type="entry name" value="Adhesin_E"/>
</dbReference>
<evidence type="ECO:0000313" key="4">
    <source>
        <dbReference type="Proteomes" id="UP000077752"/>
    </source>
</evidence>
<dbReference type="EMBL" id="LUCV01000040">
    <property type="protein sequence ID" value="OAI86144.1"/>
    <property type="molecule type" value="Genomic_DNA"/>
</dbReference>
<comment type="caution">
    <text evidence="3">The sequence shown here is derived from an EMBL/GenBank/DDBJ whole genome shotgun (WGS) entry which is preliminary data.</text>
</comment>
<evidence type="ECO:0000256" key="1">
    <source>
        <dbReference type="SAM" id="SignalP"/>
    </source>
</evidence>
<accession>A0A177SC19</accession>
<keyword evidence="1" id="KW-0732">Signal</keyword>
<evidence type="ECO:0000313" key="3">
    <source>
        <dbReference type="EMBL" id="OAI86144.1"/>
    </source>
</evidence>
<dbReference type="Pfam" id="PF16747">
    <property type="entry name" value="Adhesin_E"/>
    <property type="match status" value="1"/>
</dbReference>
<proteinExistence type="predicted"/>
<dbReference type="InterPro" id="IPR031939">
    <property type="entry name" value="Adhesin_E-like"/>
</dbReference>
<feature type="signal peptide" evidence="1">
    <location>
        <begin position="1"/>
        <end position="21"/>
    </location>
</feature>
<dbReference type="PROSITE" id="PS51257">
    <property type="entry name" value="PROKAR_LIPOPROTEIN"/>
    <property type="match status" value="1"/>
</dbReference>
<evidence type="ECO:0000259" key="2">
    <source>
        <dbReference type="Pfam" id="PF16747"/>
    </source>
</evidence>
<dbReference type="RefSeq" id="WP_064304013.1">
    <property type="nucleotide sequence ID" value="NZ_LUCV01000040.1"/>
</dbReference>
<protein>
    <recommendedName>
        <fullName evidence="2">Surface-adhesin protein E-like domain-containing protein</fullName>
    </recommendedName>
</protein>
<feature type="domain" description="Surface-adhesin protein E-like" evidence="2">
    <location>
        <begin position="41"/>
        <end position="147"/>
    </location>
</feature>
<feature type="chain" id="PRO_5008073416" description="Surface-adhesin protein E-like domain-containing protein" evidence="1">
    <location>
        <begin position="22"/>
        <end position="158"/>
    </location>
</feature>
<dbReference type="Proteomes" id="UP000077752">
    <property type="component" value="Unassembled WGS sequence"/>
</dbReference>
<organism evidence="3 4">
    <name type="scientific">Pseudomonas putida</name>
    <name type="common">Arthrobacter siderocapsulatus</name>
    <dbReference type="NCBI Taxonomy" id="303"/>
    <lineage>
        <taxon>Bacteria</taxon>
        <taxon>Pseudomonadati</taxon>
        <taxon>Pseudomonadota</taxon>
        <taxon>Gammaproteobacteria</taxon>
        <taxon>Pseudomonadales</taxon>
        <taxon>Pseudomonadaceae</taxon>
        <taxon>Pseudomonas</taxon>
    </lineage>
</organism>